<evidence type="ECO:0000313" key="1">
    <source>
        <dbReference type="EMBL" id="KAH8100880.1"/>
    </source>
</evidence>
<accession>A0A8K0URA0</accession>
<proteinExistence type="predicted"/>
<evidence type="ECO:0000313" key="2">
    <source>
        <dbReference type="Proteomes" id="UP000813824"/>
    </source>
</evidence>
<reference evidence="1" key="1">
    <citation type="journal article" date="2021" name="New Phytol.">
        <title>Evolutionary innovations through gain and loss of genes in the ectomycorrhizal Boletales.</title>
        <authorList>
            <person name="Wu G."/>
            <person name="Miyauchi S."/>
            <person name="Morin E."/>
            <person name="Kuo A."/>
            <person name="Drula E."/>
            <person name="Varga T."/>
            <person name="Kohler A."/>
            <person name="Feng B."/>
            <person name="Cao Y."/>
            <person name="Lipzen A."/>
            <person name="Daum C."/>
            <person name="Hundley H."/>
            <person name="Pangilinan J."/>
            <person name="Johnson J."/>
            <person name="Barry K."/>
            <person name="LaButti K."/>
            <person name="Ng V."/>
            <person name="Ahrendt S."/>
            <person name="Min B."/>
            <person name="Choi I.G."/>
            <person name="Park H."/>
            <person name="Plett J.M."/>
            <person name="Magnuson J."/>
            <person name="Spatafora J.W."/>
            <person name="Nagy L.G."/>
            <person name="Henrissat B."/>
            <person name="Grigoriev I.V."/>
            <person name="Yang Z.L."/>
            <person name="Xu J."/>
            <person name="Martin F.M."/>
        </authorList>
    </citation>
    <scope>NUCLEOTIDE SEQUENCE</scope>
    <source>
        <strain evidence="1">KKN 215</strain>
    </source>
</reference>
<name>A0A8K0URA0_9AGAR</name>
<organism evidence="1 2">
    <name type="scientific">Cristinia sonorae</name>
    <dbReference type="NCBI Taxonomy" id="1940300"/>
    <lineage>
        <taxon>Eukaryota</taxon>
        <taxon>Fungi</taxon>
        <taxon>Dikarya</taxon>
        <taxon>Basidiomycota</taxon>
        <taxon>Agaricomycotina</taxon>
        <taxon>Agaricomycetes</taxon>
        <taxon>Agaricomycetidae</taxon>
        <taxon>Agaricales</taxon>
        <taxon>Pleurotineae</taxon>
        <taxon>Stephanosporaceae</taxon>
        <taxon>Cristinia</taxon>
    </lineage>
</organism>
<dbReference type="EMBL" id="JAEVFJ010000014">
    <property type="protein sequence ID" value="KAH8100880.1"/>
    <property type="molecule type" value="Genomic_DNA"/>
</dbReference>
<sequence>MATTEIITEEQIVIAHDHTGISKEKTILAKTSSIVANKMKKLDVVADIPIGPIILQLRGPIDLTTSDCDIAISIKLPIGPAVKAGDLRGNLRDGVTTDFKLAKFDVGGSVRLYVEEKKVWVGARVAAKGKTHQVNVGLVPLP</sequence>
<dbReference type="Proteomes" id="UP000813824">
    <property type="component" value="Unassembled WGS sequence"/>
</dbReference>
<dbReference type="OrthoDB" id="2927476at2759"/>
<gene>
    <name evidence="1" type="ORF">BXZ70DRAFT_134331</name>
</gene>
<dbReference type="AlphaFoldDB" id="A0A8K0URA0"/>
<keyword evidence="2" id="KW-1185">Reference proteome</keyword>
<protein>
    <submittedName>
        <fullName evidence="1">Uncharacterized protein</fullName>
    </submittedName>
</protein>
<comment type="caution">
    <text evidence="1">The sequence shown here is derived from an EMBL/GenBank/DDBJ whole genome shotgun (WGS) entry which is preliminary data.</text>
</comment>